<evidence type="ECO:0000259" key="1">
    <source>
        <dbReference type="Pfam" id="PF15607"/>
    </source>
</evidence>
<sequence>MSRYPVEGVNQHPPYDISAITPPGISMINHMMMARLHKGPSALTYIWFYNQVRNHGPWDYKKLGGKYENFGNFHYGAVGTAAGMSPGVLLRGAGVAQKLAGTNDPEWDTYEGPNSHWDDPKDQTWIRAGIDYAKRTGF</sequence>
<dbReference type="RefSeq" id="WP_188475338.1">
    <property type="nucleotide sequence ID" value="NZ_BMFZ01000015.1"/>
</dbReference>
<feature type="domain" description="Bacterial toxin 44" evidence="1">
    <location>
        <begin position="66"/>
        <end position="133"/>
    </location>
</feature>
<dbReference type="Pfam" id="PF15607">
    <property type="entry name" value="Ntox44"/>
    <property type="match status" value="1"/>
</dbReference>
<gene>
    <name evidence="2" type="ORF">GCM10011328_40420</name>
</gene>
<accession>A0ABQ1H6J9</accession>
<protein>
    <recommendedName>
        <fullName evidence="1">Bacterial toxin 44 domain-containing protein</fullName>
    </recommendedName>
</protein>
<dbReference type="Proteomes" id="UP000627464">
    <property type="component" value="Unassembled WGS sequence"/>
</dbReference>
<keyword evidence="3" id="KW-1185">Reference proteome</keyword>
<dbReference type="EMBL" id="BMFZ01000015">
    <property type="protein sequence ID" value="GGA60886.1"/>
    <property type="molecule type" value="Genomic_DNA"/>
</dbReference>
<proteinExistence type="predicted"/>
<evidence type="ECO:0000313" key="2">
    <source>
        <dbReference type="EMBL" id="GGA60886.1"/>
    </source>
</evidence>
<dbReference type="InterPro" id="IPR028946">
    <property type="entry name" value="Ntox44"/>
</dbReference>
<organism evidence="2 3">
    <name type="scientific">Hafnia psychrotolerans</name>
    <dbReference type="NCBI Taxonomy" id="1477018"/>
    <lineage>
        <taxon>Bacteria</taxon>
        <taxon>Pseudomonadati</taxon>
        <taxon>Pseudomonadota</taxon>
        <taxon>Gammaproteobacteria</taxon>
        <taxon>Enterobacterales</taxon>
        <taxon>Hafniaceae</taxon>
        <taxon>Hafnia</taxon>
    </lineage>
</organism>
<evidence type="ECO:0000313" key="3">
    <source>
        <dbReference type="Proteomes" id="UP000627464"/>
    </source>
</evidence>
<reference evidence="3" key="1">
    <citation type="journal article" date="2019" name="Int. J. Syst. Evol. Microbiol.">
        <title>The Global Catalogue of Microorganisms (GCM) 10K type strain sequencing project: providing services to taxonomists for standard genome sequencing and annotation.</title>
        <authorList>
            <consortium name="The Broad Institute Genomics Platform"/>
            <consortium name="The Broad Institute Genome Sequencing Center for Infectious Disease"/>
            <person name="Wu L."/>
            <person name="Ma J."/>
        </authorList>
    </citation>
    <scope>NUCLEOTIDE SEQUENCE [LARGE SCALE GENOMIC DNA]</scope>
    <source>
        <strain evidence="3">CGMCC 1.12806</strain>
    </source>
</reference>
<comment type="caution">
    <text evidence="2">The sequence shown here is derived from an EMBL/GenBank/DDBJ whole genome shotgun (WGS) entry which is preliminary data.</text>
</comment>
<name>A0ABQ1H6J9_9GAMM</name>